<organism evidence="2 3">
    <name type="scientific">Kiloniella litopenaei</name>
    <dbReference type="NCBI Taxonomy" id="1549748"/>
    <lineage>
        <taxon>Bacteria</taxon>
        <taxon>Pseudomonadati</taxon>
        <taxon>Pseudomonadota</taxon>
        <taxon>Alphaproteobacteria</taxon>
        <taxon>Rhodospirillales</taxon>
        <taxon>Kiloniellaceae</taxon>
        <taxon>Kiloniella</taxon>
    </lineage>
</organism>
<name>A0A0M2R683_9PROT</name>
<comment type="caution">
    <text evidence="2">The sequence shown here is derived from an EMBL/GenBank/DDBJ whole genome shotgun (WGS) entry which is preliminary data.</text>
</comment>
<dbReference type="PATRIC" id="fig|1549748.8.peg.3297"/>
<protein>
    <submittedName>
        <fullName evidence="2">DMSO reductase</fullName>
    </submittedName>
</protein>
<evidence type="ECO:0000313" key="3">
    <source>
        <dbReference type="Proteomes" id="UP000034491"/>
    </source>
</evidence>
<feature type="transmembrane region" description="Helical" evidence="1">
    <location>
        <begin position="278"/>
        <end position="300"/>
    </location>
</feature>
<dbReference type="GO" id="GO:0019645">
    <property type="term" value="P:anaerobic electron transport chain"/>
    <property type="evidence" value="ECO:0007669"/>
    <property type="project" value="InterPro"/>
</dbReference>
<feature type="transmembrane region" description="Helical" evidence="1">
    <location>
        <begin position="109"/>
        <end position="137"/>
    </location>
</feature>
<dbReference type="Pfam" id="PF04976">
    <property type="entry name" value="DmsC"/>
    <property type="match status" value="1"/>
</dbReference>
<dbReference type="STRING" id="1549748.WH95_06720"/>
<dbReference type="Proteomes" id="UP000034491">
    <property type="component" value="Unassembled WGS sequence"/>
</dbReference>
<accession>A0A0M2R683</accession>
<keyword evidence="3" id="KW-1185">Reference proteome</keyword>
<evidence type="ECO:0000313" key="2">
    <source>
        <dbReference type="EMBL" id="KKJ77397.1"/>
    </source>
</evidence>
<dbReference type="OrthoDB" id="5520897at2"/>
<dbReference type="PANTHER" id="PTHR38095:SF1">
    <property type="entry name" value="ANAEROBIC DIMETHYL SULFOXIDE REDUCTASE CHAIN YNFH"/>
    <property type="match status" value="1"/>
</dbReference>
<dbReference type="AlphaFoldDB" id="A0A0M2R683"/>
<feature type="transmembrane region" description="Helical" evidence="1">
    <location>
        <begin position="253"/>
        <end position="272"/>
    </location>
</feature>
<dbReference type="EMBL" id="LANI01000004">
    <property type="protein sequence ID" value="KKJ77397.1"/>
    <property type="molecule type" value="Genomic_DNA"/>
</dbReference>
<dbReference type="GO" id="GO:0009389">
    <property type="term" value="F:dimethyl sulfoxide reductase activity"/>
    <property type="evidence" value="ECO:0007669"/>
    <property type="project" value="TreeGrafter"/>
</dbReference>
<keyword evidence="1" id="KW-0812">Transmembrane</keyword>
<evidence type="ECO:0000256" key="1">
    <source>
        <dbReference type="SAM" id="Phobius"/>
    </source>
</evidence>
<keyword evidence="1" id="KW-0472">Membrane</keyword>
<feature type="transmembrane region" description="Helical" evidence="1">
    <location>
        <begin position="149"/>
        <end position="171"/>
    </location>
</feature>
<sequence length="317" mass="34972">MHPAKSVILFTTASGAGYGLLFLLILGHMLGIIPTDPTLALSGFGTAFILIIMGLLSSTFHLGRPERAWRALTQWRSSWLSREGILAIVTFLPTGIYGLWWAFFSNNEFALLPLIGIAALLLCSATVYCTSMIYACLKPVAAWHNKFVPAGYLVLSLSTGALLLNAILHLQGKNDQIFDMITIALIIIAVVHKFYYWQHINENAGQSTVESATGLGSMGKVRLLEAAHTEANYLMKEMGFKIARKHRQKLRNITFIFGFILPIFLISLSGMISNDMLSNLAIILSILSGALGIITERWLFFAEAKHTVSLYYGAEKI</sequence>
<feature type="transmembrane region" description="Helical" evidence="1">
    <location>
        <begin position="84"/>
        <end position="103"/>
    </location>
</feature>
<dbReference type="GO" id="GO:0005886">
    <property type="term" value="C:plasma membrane"/>
    <property type="evidence" value="ECO:0007669"/>
    <property type="project" value="TreeGrafter"/>
</dbReference>
<dbReference type="PANTHER" id="PTHR38095">
    <property type="entry name" value="ANAEROBIC DIMETHYL SULFOXIDE REDUCTASE CHAIN YNFH"/>
    <property type="match status" value="1"/>
</dbReference>
<keyword evidence="1" id="KW-1133">Transmembrane helix</keyword>
<dbReference type="InterPro" id="IPR007059">
    <property type="entry name" value="DmsC"/>
</dbReference>
<dbReference type="GO" id="GO:0009390">
    <property type="term" value="C:dimethyl sulfoxide reductase complex"/>
    <property type="evidence" value="ECO:0007669"/>
    <property type="project" value="TreeGrafter"/>
</dbReference>
<reference evidence="2 3" key="1">
    <citation type="submission" date="2015-03" db="EMBL/GenBank/DDBJ databases">
        <title>Genome sequence of Kiloniella sp. P1-1, isolated from the gut microflora of Pacific white shrimp, Penaeus vannamei.</title>
        <authorList>
            <person name="Shao Z."/>
            <person name="Wang L."/>
            <person name="Li X."/>
        </authorList>
    </citation>
    <scope>NUCLEOTIDE SEQUENCE [LARGE SCALE GENOMIC DNA]</scope>
    <source>
        <strain evidence="2 3">P1-1</strain>
    </source>
</reference>
<feature type="transmembrane region" description="Helical" evidence="1">
    <location>
        <begin position="177"/>
        <end position="196"/>
    </location>
</feature>
<proteinExistence type="predicted"/>
<feature type="transmembrane region" description="Helical" evidence="1">
    <location>
        <begin position="39"/>
        <end position="63"/>
    </location>
</feature>
<feature type="transmembrane region" description="Helical" evidence="1">
    <location>
        <begin position="7"/>
        <end position="33"/>
    </location>
</feature>
<dbReference type="RefSeq" id="WP_046504802.1">
    <property type="nucleotide sequence ID" value="NZ_LANI01000004.1"/>
</dbReference>
<gene>
    <name evidence="2" type="ORF">WH95_06720</name>
</gene>